<dbReference type="Proteomes" id="UP000824023">
    <property type="component" value="Unassembled WGS sequence"/>
</dbReference>
<evidence type="ECO:0000256" key="1">
    <source>
        <dbReference type="SAM" id="Phobius"/>
    </source>
</evidence>
<sequence length="426" mass="48551">MKTFLKQWAAGAALSLVLMLYLMMFHLSDLDWYLTVPAGAMLRYLAFASLTLLDVALLLGLAFAAFLAARRDVRDGNRRWYRRFSWEVPALLFCLGLGWVQVNYLTPAAQRPVYELHFISNLRSGYLEALHDEFLSDFMSTFDKWGKGSSTPQLAVQIAAAERAAADGDIEAEKTLQYLYQEAEKRHPHYVWLLCYPAALLAGAFEGLGARWRKKRRGESADSVRHRGRWTRRRWIRLSLCGIGVLAAFYYQLGVQHWVKVSLQPYDSPIVLRANLDKRSAVSVRFFWRLSCSSRSLQPLCLKHCSIGGDEWEKTLGKWQGTSALLFVEEADTLRWFDQGKDDCIAPFKTKDYVVAGNYLLRRDSAVQALFRPYVERMCQQGKDTLHLTFLQLGAVADSLLYGDELRPSFRYHGSKSGGISLPFGK</sequence>
<proteinExistence type="predicted"/>
<reference evidence="2" key="2">
    <citation type="submission" date="2021-04" db="EMBL/GenBank/DDBJ databases">
        <authorList>
            <person name="Gilroy R."/>
        </authorList>
    </citation>
    <scope>NUCLEOTIDE SEQUENCE</scope>
    <source>
        <strain evidence="2">ChiHjej12B11-24981</strain>
    </source>
</reference>
<dbReference type="AlphaFoldDB" id="A0A9D2CXF2"/>
<reference evidence="2" key="1">
    <citation type="journal article" date="2021" name="PeerJ">
        <title>Extensive microbial diversity within the chicken gut microbiome revealed by metagenomics and culture.</title>
        <authorList>
            <person name="Gilroy R."/>
            <person name="Ravi A."/>
            <person name="Getino M."/>
            <person name="Pursley I."/>
            <person name="Horton D.L."/>
            <person name="Alikhan N.F."/>
            <person name="Baker D."/>
            <person name="Gharbi K."/>
            <person name="Hall N."/>
            <person name="Watson M."/>
            <person name="Adriaenssens E.M."/>
            <person name="Foster-Nyarko E."/>
            <person name="Jarju S."/>
            <person name="Secka A."/>
            <person name="Antonio M."/>
            <person name="Oren A."/>
            <person name="Chaudhuri R.R."/>
            <person name="La Ragione R."/>
            <person name="Hildebrand F."/>
            <person name="Pallen M.J."/>
        </authorList>
    </citation>
    <scope>NUCLEOTIDE SEQUENCE</scope>
    <source>
        <strain evidence="2">ChiHjej12B11-24981</strain>
    </source>
</reference>
<feature type="transmembrane region" description="Helical" evidence="1">
    <location>
        <begin position="88"/>
        <end position="106"/>
    </location>
</feature>
<evidence type="ECO:0000313" key="3">
    <source>
        <dbReference type="Proteomes" id="UP000824023"/>
    </source>
</evidence>
<feature type="transmembrane region" description="Helical" evidence="1">
    <location>
        <begin position="235"/>
        <end position="253"/>
    </location>
</feature>
<evidence type="ECO:0008006" key="4">
    <source>
        <dbReference type="Google" id="ProtNLM"/>
    </source>
</evidence>
<keyword evidence="1" id="KW-0472">Membrane</keyword>
<keyword evidence="1" id="KW-0812">Transmembrane</keyword>
<organism evidence="2 3">
    <name type="scientific">Candidatus Bacteroides merdipullorum</name>
    <dbReference type="NCBI Taxonomy" id="2838474"/>
    <lineage>
        <taxon>Bacteria</taxon>
        <taxon>Pseudomonadati</taxon>
        <taxon>Bacteroidota</taxon>
        <taxon>Bacteroidia</taxon>
        <taxon>Bacteroidales</taxon>
        <taxon>Bacteroidaceae</taxon>
        <taxon>Bacteroides</taxon>
    </lineage>
</organism>
<evidence type="ECO:0000313" key="2">
    <source>
        <dbReference type="EMBL" id="HIZ01868.1"/>
    </source>
</evidence>
<feature type="transmembrane region" description="Helical" evidence="1">
    <location>
        <begin position="44"/>
        <end position="67"/>
    </location>
</feature>
<accession>A0A9D2CXF2</accession>
<keyword evidence="1" id="KW-1133">Transmembrane helix</keyword>
<dbReference type="EMBL" id="DXCK01000090">
    <property type="protein sequence ID" value="HIZ01868.1"/>
    <property type="molecule type" value="Genomic_DNA"/>
</dbReference>
<feature type="transmembrane region" description="Helical" evidence="1">
    <location>
        <begin position="189"/>
        <end position="208"/>
    </location>
</feature>
<protein>
    <recommendedName>
        <fullName evidence="4">Transmembrane protein</fullName>
    </recommendedName>
</protein>
<feature type="transmembrane region" description="Helical" evidence="1">
    <location>
        <begin position="7"/>
        <end position="24"/>
    </location>
</feature>
<comment type="caution">
    <text evidence="2">The sequence shown here is derived from an EMBL/GenBank/DDBJ whole genome shotgun (WGS) entry which is preliminary data.</text>
</comment>
<name>A0A9D2CXF2_9BACE</name>
<gene>
    <name evidence="2" type="ORF">H9819_06405</name>
</gene>